<dbReference type="AlphaFoldDB" id="A0A423UHX5"/>
<accession>A0A423UHX5</accession>
<dbReference type="EMBL" id="QIBW01000017">
    <property type="protein sequence ID" value="ROT88471.1"/>
    <property type="molecule type" value="Genomic_DNA"/>
</dbReference>
<dbReference type="RefSeq" id="WP_096226890.1">
    <property type="nucleotide sequence ID" value="NZ_CP168029.1"/>
</dbReference>
<sequence length="92" mass="9901">MELRKLLPKGRGISFDELDGRDLAVVMSQLNSEPRPSLMGLSPTAMLEAADPEAAAALMDALGIEEVPYGRLDLTIGAVDRDREERGLPPLA</sequence>
<comment type="caution">
    <text evidence="1">The sequence shown here is derived from an EMBL/GenBank/DDBJ whole genome shotgun (WGS) entry which is preliminary data.</text>
</comment>
<proteinExistence type="predicted"/>
<reference evidence="2" key="1">
    <citation type="submission" date="2018-05" db="EMBL/GenBank/DDBJ databases">
        <title>Genome Sequencing of selected type strains of the family Eggerthellaceae.</title>
        <authorList>
            <person name="Danylec N."/>
            <person name="Stoll D.A."/>
            <person name="Doetsch A."/>
            <person name="Huch M."/>
        </authorList>
    </citation>
    <scope>NUCLEOTIDE SEQUENCE [LARGE SCALE GENOMIC DNA]</scope>
    <source>
        <strain evidence="2">DSM 27213</strain>
    </source>
</reference>
<evidence type="ECO:0000313" key="2">
    <source>
        <dbReference type="Proteomes" id="UP000285258"/>
    </source>
</evidence>
<organism evidence="1 2">
    <name type="scientific">Gordonibacter urolithinfaciens</name>
    <dbReference type="NCBI Taxonomy" id="1335613"/>
    <lineage>
        <taxon>Bacteria</taxon>
        <taxon>Bacillati</taxon>
        <taxon>Actinomycetota</taxon>
        <taxon>Coriobacteriia</taxon>
        <taxon>Eggerthellales</taxon>
        <taxon>Eggerthellaceae</taxon>
        <taxon>Gordonibacter</taxon>
    </lineage>
</organism>
<protein>
    <submittedName>
        <fullName evidence="1">Uncharacterized protein</fullName>
    </submittedName>
</protein>
<name>A0A423UHX5_9ACTN</name>
<evidence type="ECO:0000313" key="1">
    <source>
        <dbReference type="EMBL" id="ROT88471.1"/>
    </source>
</evidence>
<dbReference type="Proteomes" id="UP000285258">
    <property type="component" value="Unassembled WGS sequence"/>
</dbReference>
<gene>
    <name evidence="1" type="ORF">DMP12_12160</name>
</gene>